<protein>
    <submittedName>
        <fullName evidence="1">Uncharacterized protein</fullName>
    </submittedName>
</protein>
<accession>A0A146GAR9</accession>
<dbReference type="Proteomes" id="UP000076023">
    <property type="component" value="Unassembled WGS sequence"/>
</dbReference>
<gene>
    <name evidence="1" type="ORF">TSACC_23137</name>
</gene>
<evidence type="ECO:0000313" key="2">
    <source>
        <dbReference type="Proteomes" id="UP000076023"/>
    </source>
</evidence>
<dbReference type="AlphaFoldDB" id="A0A146GAR9"/>
<proteinExistence type="predicted"/>
<dbReference type="EMBL" id="BDCO01000002">
    <property type="protein sequence ID" value="GAT34705.1"/>
    <property type="molecule type" value="Genomic_DNA"/>
</dbReference>
<sequence length="275" mass="28549">MIALSAIILTSPLCANTFVYEPFAYSLEDGADMKGVSTTAQGLNGKYRLKITPTSASDGTGAATFTAIGLEFGKGFHPVSGGAVTVTATAGSEKNGLPTRTELSVSLSAAPTGTVYYSYLFKFDNDFPPQNSGSTTTSVRFGDLILAPNCSRNFRNSAGVGLGKITAISSDFNPLGEAVYLVIGKLSGPEAWIWILDYPSYEQWVQKGAREDQLAGFSLASAIAAPATGSVNTSGECKIEVFSGNFAGKAMSMCLDEIVVGASLVDVTTGPAAQN</sequence>
<name>A0A146GAR9_TERSA</name>
<evidence type="ECO:0000313" key="1">
    <source>
        <dbReference type="EMBL" id="GAT34705.1"/>
    </source>
</evidence>
<comment type="caution">
    <text evidence="1">The sequence shown here is derived from an EMBL/GenBank/DDBJ whole genome shotgun (WGS) entry which is preliminary data.</text>
</comment>
<dbReference type="InParanoid" id="A0A146GAR9"/>
<organism evidence="1 2">
    <name type="scientific">Terrimicrobium sacchariphilum</name>
    <dbReference type="NCBI Taxonomy" id="690879"/>
    <lineage>
        <taxon>Bacteria</taxon>
        <taxon>Pseudomonadati</taxon>
        <taxon>Verrucomicrobiota</taxon>
        <taxon>Terrimicrobiia</taxon>
        <taxon>Terrimicrobiales</taxon>
        <taxon>Terrimicrobiaceae</taxon>
        <taxon>Terrimicrobium</taxon>
    </lineage>
</organism>
<reference evidence="2" key="1">
    <citation type="journal article" date="2017" name="Genome Announc.">
        <title>Draft Genome Sequence of Terrimicrobium sacchariphilum NM-5T, a Facultative Anaerobic Soil Bacterium of the Class Spartobacteria.</title>
        <authorList>
            <person name="Qiu Y.L."/>
            <person name="Tourlousse D.M."/>
            <person name="Matsuura N."/>
            <person name="Ohashi A."/>
            <person name="Sekiguchi Y."/>
        </authorList>
    </citation>
    <scope>NUCLEOTIDE SEQUENCE [LARGE SCALE GENOMIC DNA]</scope>
    <source>
        <strain evidence="2">NM-5</strain>
    </source>
</reference>
<keyword evidence="2" id="KW-1185">Reference proteome</keyword>
<dbReference type="STRING" id="690879.TSACC_23137"/>